<dbReference type="NCBIfam" id="NF038403">
    <property type="entry name" value="perm_prefix_1"/>
    <property type="match status" value="1"/>
</dbReference>
<feature type="transmembrane region" description="Helical" evidence="2">
    <location>
        <begin position="412"/>
        <end position="432"/>
    </location>
</feature>
<feature type="transmembrane region" description="Helical" evidence="2">
    <location>
        <begin position="200"/>
        <end position="220"/>
    </location>
</feature>
<feature type="transmembrane region" description="Helical" evidence="2">
    <location>
        <begin position="116"/>
        <end position="134"/>
    </location>
</feature>
<accession>A0ABV8LZ70</accession>
<feature type="transmembrane region" description="Helical" evidence="2">
    <location>
        <begin position="444"/>
        <end position="465"/>
    </location>
</feature>
<comment type="caution">
    <text evidence="3">The sequence shown here is derived from an EMBL/GenBank/DDBJ whole genome shotgun (WGS) entry which is preliminary data.</text>
</comment>
<proteinExistence type="predicted"/>
<feature type="region of interest" description="Disordered" evidence="1">
    <location>
        <begin position="1"/>
        <end position="20"/>
    </location>
</feature>
<evidence type="ECO:0000256" key="1">
    <source>
        <dbReference type="SAM" id="MobiDB-lite"/>
    </source>
</evidence>
<evidence type="ECO:0000313" key="4">
    <source>
        <dbReference type="Proteomes" id="UP001595816"/>
    </source>
</evidence>
<reference evidence="4" key="1">
    <citation type="journal article" date="2019" name="Int. J. Syst. Evol. Microbiol.">
        <title>The Global Catalogue of Microorganisms (GCM) 10K type strain sequencing project: providing services to taxonomists for standard genome sequencing and annotation.</title>
        <authorList>
            <consortium name="The Broad Institute Genomics Platform"/>
            <consortium name="The Broad Institute Genome Sequencing Center for Infectious Disease"/>
            <person name="Wu L."/>
            <person name="Ma J."/>
        </authorList>
    </citation>
    <scope>NUCLEOTIDE SEQUENCE [LARGE SCALE GENOMIC DNA]</scope>
    <source>
        <strain evidence="4">CGMCC 4.7289</strain>
    </source>
</reference>
<feature type="transmembrane region" description="Helical" evidence="2">
    <location>
        <begin position="146"/>
        <end position="165"/>
    </location>
</feature>
<dbReference type="EMBL" id="JBHSAY010000028">
    <property type="protein sequence ID" value="MFC4136075.1"/>
    <property type="molecule type" value="Genomic_DNA"/>
</dbReference>
<protein>
    <submittedName>
        <fullName evidence="3">Permease prefix domain 1-containing protein</fullName>
    </submittedName>
</protein>
<feature type="transmembrane region" description="Helical" evidence="2">
    <location>
        <begin position="306"/>
        <end position="328"/>
    </location>
</feature>
<keyword evidence="2" id="KW-0472">Membrane</keyword>
<feature type="transmembrane region" description="Helical" evidence="2">
    <location>
        <begin position="172"/>
        <end position="194"/>
    </location>
</feature>
<dbReference type="Proteomes" id="UP001595816">
    <property type="component" value="Unassembled WGS sequence"/>
</dbReference>
<keyword evidence="2" id="KW-0812">Transmembrane</keyword>
<feature type="transmembrane region" description="Helical" evidence="2">
    <location>
        <begin position="241"/>
        <end position="264"/>
    </location>
</feature>
<dbReference type="InterPro" id="IPR047928">
    <property type="entry name" value="Perm_prefix_1"/>
</dbReference>
<gene>
    <name evidence="3" type="ORF">ACFOZ4_36175</name>
</gene>
<evidence type="ECO:0000313" key="3">
    <source>
        <dbReference type="EMBL" id="MFC4136075.1"/>
    </source>
</evidence>
<sequence length="468" mass="51167">MDTEGTVPEAGTGQDVADDPALEAQIGEWVAYMRRRRELSAADADELEDHLRNRIDELTEAGLQPDEAFLIAVKRMGSLDEVSREFAREHSERLWKQLVLAGGGEPAKTGPARKDLLIMIACAAVAAIGVKIPGLFGQTFEHDFGFFARNISLFALVPLAAYFVWRRQVRPAVVGVLALLFVLGAIGANVYPLADDADTTILTGIHLPIALWLVVGVAYAGGDWRSGSRRMDFIRFTGEFFIYYVLIALGGGVLTAFTAGVFNAIGVDAETFLGEWMLPCGAMAAVVVAAWLVEAKQSVIENMAPVLTRVFTPLFAVALLAFLAAIVWTGNGIDIERDVLILFNLVLVAVLGLLLYGISAREPAAPRGWFDRLQFVLVVSALVIDVLVLLAVNTRIAEFGFSANKTAALGENVVLLANLGWSAWLLYGFLWRRAPFARLERWQTGYLVVYAAWAWFVVLAFPPLFDFV</sequence>
<dbReference type="RefSeq" id="WP_253762740.1">
    <property type="nucleotide sequence ID" value="NZ_JAMZDZ010000001.1"/>
</dbReference>
<feature type="transmembrane region" description="Helical" evidence="2">
    <location>
        <begin position="372"/>
        <end position="392"/>
    </location>
</feature>
<organism evidence="3 4">
    <name type="scientific">Hamadaea flava</name>
    <dbReference type="NCBI Taxonomy" id="1742688"/>
    <lineage>
        <taxon>Bacteria</taxon>
        <taxon>Bacillati</taxon>
        <taxon>Actinomycetota</taxon>
        <taxon>Actinomycetes</taxon>
        <taxon>Micromonosporales</taxon>
        <taxon>Micromonosporaceae</taxon>
        <taxon>Hamadaea</taxon>
    </lineage>
</organism>
<evidence type="ECO:0000256" key="2">
    <source>
        <dbReference type="SAM" id="Phobius"/>
    </source>
</evidence>
<feature type="transmembrane region" description="Helical" evidence="2">
    <location>
        <begin position="340"/>
        <end position="360"/>
    </location>
</feature>
<name>A0ABV8LZ70_9ACTN</name>
<keyword evidence="2" id="KW-1133">Transmembrane helix</keyword>
<keyword evidence="4" id="KW-1185">Reference proteome</keyword>
<feature type="transmembrane region" description="Helical" evidence="2">
    <location>
        <begin position="276"/>
        <end position="294"/>
    </location>
</feature>